<dbReference type="GO" id="GO:0003700">
    <property type="term" value="F:DNA-binding transcription factor activity"/>
    <property type="evidence" value="ECO:0007669"/>
    <property type="project" value="InterPro"/>
</dbReference>
<keyword evidence="5" id="KW-0010">Activator</keyword>
<dbReference type="AlphaFoldDB" id="A0A200Q8P1"/>
<organism evidence="11 12">
    <name type="scientific">Macleaya cordata</name>
    <name type="common">Five-seeded plume-poppy</name>
    <name type="synonym">Bocconia cordata</name>
    <dbReference type="NCBI Taxonomy" id="56857"/>
    <lineage>
        <taxon>Eukaryota</taxon>
        <taxon>Viridiplantae</taxon>
        <taxon>Streptophyta</taxon>
        <taxon>Embryophyta</taxon>
        <taxon>Tracheophyta</taxon>
        <taxon>Spermatophyta</taxon>
        <taxon>Magnoliopsida</taxon>
        <taxon>Ranunculales</taxon>
        <taxon>Papaveraceae</taxon>
        <taxon>Papaveroideae</taxon>
        <taxon>Macleaya</taxon>
    </lineage>
</organism>
<evidence type="ECO:0000256" key="3">
    <source>
        <dbReference type="ARBA" id="ARBA00023015"/>
    </source>
</evidence>
<dbReference type="GO" id="GO:0005634">
    <property type="term" value="C:nucleus"/>
    <property type="evidence" value="ECO:0007669"/>
    <property type="project" value="UniProtKB-SubCell"/>
</dbReference>
<dbReference type="SMART" id="SM00380">
    <property type="entry name" value="AP2"/>
    <property type="match status" value="1"/>
</dbReference>
<dbReference type="OMA" id="NEWLRIN"/>
<dbReference type="InterPro" id="IPR001471">
    <property type="entry name" value="AP2/ERF_dom"/>
</dbReference>
<dbReference type="InterPro" id="IPR051758">
    <property type="entry name" value="ERF/AP2-like"/>
</dbReference>
<feature type="domain" description="AP2/ERF" evidence="10">
    <location>
        <begin position="266"/>
        <end position="323"/>
    </location>
</feature>
<protein>
    <submittedName>
        <fullName evidence="11">AP2/ERF domain</fullName>
    </submittedName>
</protein>
<evidence type="ECO:0000256" key="9">
    <source>
        <dbReference type="SAM" id="MobiDB-lite"/>
    </source>
</evidence>
<keyword evidence="3" id="KW-0805">Transcription regulation</keyword>
<dbReference type="PRINTS" id="PR00367">
    <property type="entry name" value="ETHRSPELEMNT"/>
</dbReference>
<feature type="region of interest" description="Disordered" evidence="9">
    <location>
        <begin position="355"/>
        <end position="374"/>
    </location>
</feature>
<dbReference type="InterPro" id="IPR016177">
    <property type="entry name" value="DNA-bd_dom_sf"/>
</dbReference>
<evidence type="ECO:0000259" key="10">
    <source>
        <dbReference type="PROSITE" id="PS51032"/>
    </source>
</evidence>
<dbReference type="SUPFAM" id="SSF54171">
    <property type="entry name" value="DNA-binding domain"/>
    <property type="match status" value="1"/>
</dbReference>
<evidence type="ECO:0000313" key="12">
    <source>
        <dbReference type="Proteomes" id="UP000195402"/>
    </source>
</evidence>
<evidence type="ECO:0000256" key="1">
    <source>
        <dbReference type="ARBA" id="ARBA00004123"/>
    </source>
</evidence>
<dbReference type="STRING" id="56857.A0A200Q8P1"/>
<dbReference type="PANTHER" id="PTHR31657:SF40">
    <property type="entry name" value="ETHYLENE-RESPONSIVE TRANSCRIPTION FACTOR ERF062"/>
    <property type="match status" value="1"/>
</dbReference>
<dbReference type="PROSITE" id="PS51032">
    <property type="entry name" value="AP2_ERF"/>
    <property type="match status" value="1"/>
</dbReference>
<evidence type="ECO:0000313" key="11">
    <source>
        <dbReference type="EMBL" id="OVA06849.1"/>
    </source>
</evidence>
<dbReference type="GO" id="GO:0000976">
    <property type="term" value="F:transcription cis-regulatory region binding"/>
    <property type="evidence" value="ECO:0007669"/>
    <property type="project" value="UniProtKB-ARBA"/>
</dbReference>
<dbReference type="FunFam" id="3.30.730.10:FF:000001">
    <property type="entry name" value="Ethylene-responsive transcription factor 2"/>
    <property type="match status" value="1"/>
</dbReference>
<keyword evidence="12" id="KW-1185">Reference proteome</keyword>
<evidence type="ECO:0000256" key="7">
    <source>
        <dbReference type="ARBA" id="ARBA00023242"/>
    </source>
</evidence>
<dbReference type="FunCoup" id="A0A200Q8P1">
    <property type="interactions" value="17"/>
</dbReference>
<dbReference type="Proteomes" id="UP000195402">
    <property type="component" value="Unassembled WGS sequence"/>
</dbReference>
<keyword evidence="4" id="KW-0238">DNA-binding</keyword>
<evidence type="ECO:0000256" key="8">
    <source>
        <dbReference type="ARBA" id="ARBA00024343"/>
    </source>
</evidence>
<evidence type="ECO:0000256" key="4">
    <source>
        <dbReference type="ARBA" id="ARBA00023125"/>
    </source>
</evidence>
<evidence type="ECO:0000256" key="5">
    <source>
        <dbReference type="ARBA" id="ARBA00023159"/>
    </source>
</evidence>
<evidence type="ECO:0000256" key="2">
    <source>
        <dbReference type="ARBA" id="ARBA00022745"/>
    </source>
</evidence>
<keyword evidence="6" id="KW-0804">Transcription</keyword>
<dbReference type="PANTHER" id="PTHR31657">
    <property type="entry name" value="ETHYLENE-RESPONSIVE TRANSCRIPTION FACTOR ERF061"/>
    <property type="match status" value="1"/>
</dbReference>
<dbReference type="OrthoDB" id="777275at2759"/>
<accession>A0A200Q8P1</accession>
<keyword evidence="2" id="KW-0936">Ethylene signaling pathway</keyword>
<comment type="subcellular location">
    <subcellularLocation>
        <location evidence="1">Nucleus</location>
    </subcellularLocation>
</comment>
<dbReference type="Pfam" id="PF00847">
    <property type="entry name" value="AP2"/>
    <property type="match status" value="1"/>
</dbReference>
<evidence type="ECO:0000256" key="6">
    <source>
        <dbReference type="ARBA" id="ARBA00023163"/>
    </source>
</evidence>
<dbReference type="InterPro" id="IPR036955">
    <property type="entry name" value="AP2/ERF_dom_sf"/>
</dbReference>
<name>A0A200Q8P1_MACCD</name>
<comment type="similarity">
    <text evidence="8">Belongs to the AP2/ERF transcription factor family. ERF subfamily.</text>
</comment>
<keyword evidence="7" id="KW-0539">Nucleus</keyword>
<proteinExistence type="inferred from homology"/>
<comment type="caution">
    <text evidence="11">The sequence shown here is derived from an EMBL/GenBank/DDBJ whole genome shotgun (WGS) entry which is preliminary data.</text>
</comment>
<dbReference type="CDD" id="cd00018">
    <property type="entry name" value="AP2"/>
    <property type="match status" value="1"/>
</dbReference>
<sequence length="463" mass="52096">MEDHQFQNMLNFIPKDIPSYLHGIEAGTRFFANPILWSAIAERATTCYDDNGRGGSSSSKSMDRVFSSLDSSSSAIEHQSNNGATFNNNAEEFRTEFMQSPAEFHISPFVSISNNSSLNTTTDDQASDVVKAEQFIPVNFIQMFPELGQTQVSQAHSNSSSPLKDSKIPILNLFLQEPKPTKIEPLKPMSLTLPVHETHQLPQQPGLEYLQINQNCANSPSKSHSDYWFSPIKTQPIKYTGRRLMHDHQQQIKMTTTSFASTQAKLFRGVRQRHWGKWVAEIRLPRNRTRVWLGTFDTAEEAAYAYDTAAYKLRGEYAQLNFPDLKHQLKANSSKGNTVALLEAKLQAICEGIEKKQPTINPSPQSPKKHQTSEKLNMKSLNIQSKLVPTRKEWVFDLESTSSSVGSSEAAVVVESNINNKKMKITSTTHDFLLSDHHHGDTNVVPLSRMPSLDMDMIWDALP</sequence>
<dbReference type="EMBL" id="MVGT01002701">
    <property type="protein sequence ID" value="OVA06849.1"/>
    <property type="molecule type" value="Genomic_DNA"/>
</dbReference>
<dbReference type="Gene3D" id="3.30.730.10">
    <property type="entry name" value="AP2/ERF domain"/>
    <property type="match status" value="1"/>
</dbReference>
<reference evidence="11 12" key="1">
    <citation type="journal article" date="2017" name="Mol. Plant">
        <title>The Genome of Medicinal Plant Macleaya cordata Provides New Insights into Benzylisoquinoline Alkaloids Metabolism.</title>
        <authorList>
            <person name="Liu X."/>
            <person name="Liu Y."/>
            <person name="Huang P."/>
            <person name="Ma Y."/>
            <person name="Qing Z."/>
            <person name="Tang Q."/>
            <person name="Cao H."/>
            <person name="Cheng P."/>
            <person name="Zheng Y."/>
            <person name="Yuan Z."/>
            <person name="Zhou Y."/>
            <person name="Liu J."/>
            <person name="Tang Z."/>
            <person name="Zhuo Y."/>
            <person name="Zhang Y."/>
            <person name="Yu L."/>
            <person name="Huang J."/>
            <person name="Yang P."/>
            <person name="Peng Q."/>
            <person name="Zhang J."/>
            <person name="Jiang W."/>
            <person name="Zhang Z."/>
            <person name="Lin K."/>
            <person name="Ro D.K."/>
            <person name="Chen X."/>
            <person name="Xiong X."/>
            <person name="Shang Y."/>
            <person name="Huang S."/>
            <person name="Zeng J."/>
        </authorList>
    </citation>
    <scope>NUCLEOTIDE SEQUENCE [LARGE SCALE GENOMIC DNA]</scope>
    <source>
        <strain evidence="12">cv. BLH2017</strain>
        <tissue evidence="11">Root</tissue>
    </source>
</reference>
<dbReference type="GO" id="GO:0009873">
    <property type="term" value="P:ethylene-activated signaling pathway"/>
    <property type="evidence" value="ECO:0007669"/>
    <property type="project" value="UniProtKB-KW"/>
</dbReference>
<gene>
    <name evidence="11" type="ORF">BVC80_495g5</name>
</gene>
<dbReference type="InParanoid" id="A0A200Q8P1"/>